<dbReference type="InterPro" id="IPR006597">
    <property type="entry name" value="Sel1-like"/>
</dbReference>
<reference evidence="2 3" key="1">
    <citation type="submission" date="2019-03" db="EMBL/GenBank/DDBJ databases">
        <title>Genome sequence of Thiobacillaceae bacterium LSR1, a sulfur-oxidizing bacterium isolated from freshwater sediment.</title>
        <authorList>
            <person name="Li S."/>
        </authorList>
    </citation>
    <scope>NUCLEOTIDE SEQUENCE [LARGE SCALE GENOMIC DNA]</scope>
    <source>
        <strain evidence="2 3">LSR1</strain>
    </source>
</reference>
<dbReference type="Pfam" id="PF08238">
    <property type="entry name" value="Sel1"/>
    <property type="match status" value="3"/>
</dbReference>
<name>A0A4R1BD62_9PROT</name>
<evidence type="ECO:0000313" key="3">
    <source>
        <dbReference type="Proteomes" id="UP000295443"/>
    </source>
</evidence>
<keyword evidence="1" id="KW-0732">Signal</keyword>
<dbReference type="Proteomes" id="UP000295443">
    <property type="component" value="Unassembled WGS sequence"/>
</dbReference>
<dbReference type="PANTHER" id="PTHR45011">
    <property type="entry name" value="DAP3-BINDING CELL DEATH ENHANCER 1"/>
    <property type="match status" value="1"/>
</dbReference>
<dbReference type="SUPFAM" id="SSF81901">
    <property type="entry name" value="HCP-like"/>
    <property type="match status" value="1"/>
</dbReference>
<evidence type="ECO:0000256" key="1">
    <source>
        <dbReference type="SAM" id="SignalP"/>
    </source>
</evidence>
<dbReference type="InterPro" id="IPR052748">
    <property type="entry name" value="ISR_Activator"/>
</dbReference>
<dbReference type="InterPro" id="IPR011990">
    <property type="entry name" value="TPR-like_helical_dom_sf"/>
</dbReference>
<comment type="caution">
    <text evidence="2">The sequence shown here is derived from an EMBL/GenBank/DDBJ whole genome shotgun (WGS) entry which is preliminary data.</text>
</comment>
<feature type="chain" id="PRO_5020479688" evidence="1">
    <location>
        <begin position="29"/>
        <end position="175"/>
    </location>
</feature>
<dbReference type="OrthoDB" id="8561742at2"/>
<protein>
    <submittedName>
        <fullName evidence="2">Sel1 repeat family protein</fullName>
    </submittedName>
</protein>
<dbReference type="AlphaFoldDB" id="A0A4R1BD62"/>
<keyword evidence="3" id="KW-1185">Reference proteome</keyword>
<feature type="signal peptide" evidence="1">
    <location>
        <begin position="1"/>
        <end position="28"/>
    </location>
</feature>
<dbReference type="PANTHER" id="PTHR45011:SF1">
    <property type="entry name" value="DAP3-BINDING CELL DEATH ENHANCER 1"/>
    <property type="match status" value="1"/>
</dbReference>
<dbReference type="Gene3D" id="1.25.40.10">
    <property type="entry name" value="Tetratricopeptide repeat domain"/>
    <property type="match status" value="1"/>
</dbReference>
<gene>
    <name evidence="2" type="ORF">EZJ19_08155</name>
</gene>
<accession>A0A4R1BD62</accession>
<sequence>MTTEENADMTSRLLTAAVAALLSGMACAAPDAAQDADKAAYDKALSAYSCVDYDRAFRLFSEAAKTGYSQSEYMLGVMLSAGQGHEEDDKAAFDWFMRSARQGLADAQYALGDMYQKGEGVAKDDSQALFWFELAFRGGYKLAKDNVEAIMPHLNADQLEQVQKRLADWLAQPGR</sequence>
<evidence type="ECO:0000313" key="2">
    <source>
        <dbReference type="EMBL" id="TCJ15026.1"/>
    </source>
</evidence>
<proteinExistence type="predicted"/>
<dbReference type="SMART" id="SM00671">
    <property type="entry name" value="SEL1"/>
    <property type="match status" value="2"/>
</dbReference>
<organism evidence="2 3">
    <name type="scientific">Parasulfuritortus cantonensis</name>
    <dbReference type="NCBI Taxonomy" id="2528202"/>
    <lineage>
        <taxon>Bacteria</taxon>
        <taxon>Pseudomonadati</taxon>
        <taxon>Pseudomonadota</taxon>
        <taxon>Betaproteobacteria</taxon>
        <taxon>Nitrosomonadales</taxon>
        <taxon>Thiobacillaceae</taxon>
        <taxon>Parasulfuritortus</taxon>
    </lineage>
</organism>
<dbReference type="EMBL" id="SJZB01000031">
    <property type="protein sequence ID" value="TCJ15026.1"/>
    <property type="molecule type" value="Genomic_DNA"/>
</dbReference>